<comment type="caution">
    <text evidence="1">The sequence shown here is derived from an EMBL/GenBank/DDBJ whole genome shotgun (WGS) entry which is preliminary data.</text>
</comment>
<dbReference type="EMBL" id="VHQI01000003">
    <property type="protein sequence ID" value="TPW43231.1"/>
    <property type="molecule type" value="Genomic_DNA"/>
</dbReference>
<organism evidence="1 2">
    <name type="scientific">Mixta tenebrionis</name>
    <dbReference type="NCBI Taxonomy" id="2562439"/>
    <lineage>
        <taxon>Bacteria</taxon>
        <taxon>Pseudomonadati</taxon>
        <taxon>Pseudomonadota</taxon>
        <taxon>Gammaproteobacteria</taxon>
        <taxon>Enterobacterales</taxon>
        <taxon>Erwiniaceae</taxon>
        <taxon>Mixta</taxon>
    </lineage>
</organism>
<dbReference type="Proteomes" id="UP000319523">
    <property type="component" value="Unassembled WGS sequence"/>
</dbReference>
<dbReference type="RefSeq" id="WP_141175407.1">
    <property type="nucleotide sequence ID" value="NZ_JBHUFX010000013.1"/>
</dbReference>
<proteinExistence type="predicted"/>
<sequence length="118" mass="13695">MNFFCAKYKCQKCYPFLFYHDRSYQERIIFANKLLSIPLISIMKKSINGVNAAEWIIYRLQNKQKFITLFLPGIFSYPQAGIADKSLTNEKNNARCDVKIITFTGNRAPSEKVQQGNE</sequence>
<gene>
    <name evidence="1" type="ORF">FKM52_06625</name>
</gene>
<protein>
    <submittedName>
        <fullName evidence="1">Uncharacterized protein</fullName>
    </submittedName>
</protein>
<keyword evidence="2" id="KW-1185">Reference proteome</keyword>
<evidence type="ECO:0000313" key="1">
    <source>
        <dbReference type="EMBL" id="TPW43231.1"/>
    </source>
</evidence>
<dbReference type="AlphaFoldDB" id="A0A506VB85"/>
<name>A0A506VB85_9GAMM</name>
<reference evidence="1 2" key="1">
    <citation type="submission" date="2019-06" db="EMBL/GenBank/DDBJ databases">
        <authorList>
            <person name="Yang Y."/>
        </authorList>
    </citation>
    <scope>NUCLEOTIDE SEQUENCE [LARGE SCALE GENOMIC DNA]</scope>
    <source>
        <strain evidence="1 2">BIT-26</strain>
    </source>
</reference>
<accession>A0A506VB85</accession>
<evidence type="ECO:0000313" key="2">
    <source>
        <dbReference type="Proteomes" id="UP000319523"/>
    </source>
</evidence>